<reference evidence="1" key="1">
    <citation type="submission" date="2021-02" db="EMBL/GenBank/DDBJ databases">
        <authorList>
            <person name="Nowell W R."/>
        </authorList>
    </citation>
    <scope>NUCLEOTIDE SEQUENCE</scope>
</reference>
<name>A0A815D294_9BILA</name>
<dbReference type="EMBL" id="CAJOBJ010008401">
    <property type="protein sequence ID" value="CAF4111223.1"/>
    <property type="molecule type" value="Genomic_DNA"/>
</dbReference>
<dbReference type="Proteomes" id="UP000681720">
    <property type="component" value="Unassembled WGS sequence"/>
</dbReference>
<evidence type="ECO:0000313" key="3">
    <source>
        <dbReference type="Proteomes" id="UP000663834"/>
    </source>
</evidence>
<evidence type="ECO:0000313" key="2">
    <source>
        <dbReference type="EMBL" id="CAF4111223.1"/>
    </source>
</evidence>
<proteinExistence type="predicted"/>
<dbReference type="Proteomes" id="UP000663834">
    <property type="component" value="Unassembled WGS sequence"/>
</dbReference>
<sequence length="114" mass="13155">MIDDLFVAHFRSIGLILSQAEIFDTDQQIVLRLHLLALRKTKTNTSIFTPCHVEIFIPHAIQVQMKNLALMVDVLNENLSAISDDETVQSNKILEEIEKYLKQLMFDLSSYQLH</sequence>
<dbReference type="AlphaFoldDB" id="A0A815D294"/>
<accession>A0A815D294</accession>
<gene>
    <name evidence="2" type="ORF">GIL414_LOCUS17583</name>
    <name evidence="1" type="ORF">KQP761_LOCUS4298</name>
</gene>
<protein>
    <submittedName>
        <fullName evidence="1">Uncharacterized protein</fullName>
    </submittedName>
</protein>
<comment type="caution">
    <text evidence="1">The sequence shown here is derived from an EMBL/GenBank/DDBJ whole genome shotgun (WGS) entry which is preliminary data.</text>
</comment>
<dbReference type="EMBL" id="CAJNOW010000771">
    <property type="protein sequence ID" value="CAF1291458.1"/>
    <property type="molecule type" value="Genomic_DNA"/>
</dbReference>
<evidence type="ECO:0000313" key="1">
    <source>
        <dbReference type="EMBL" id="CAF1291458.1"/>
    </source>
</evidence>
<organism evidence="1 3">
    <name type="scientific">Rotaria magnacalcarata</name>
    <dbReference type="NCBI Taxonomy" id="392030"/>
    <lineage>
        <taxon>Eukaryota</taxon>
        <taxon>Metazoa</taxon>
        <taxon>Spiralia</taxon>
        <taxon>Gnathifera</taxon>
        <taxon>Rotifera</taxon>
        <taxon>Eurotatoria</taxon>
        <taxon>Bdelloidea</taxon>
        <taxon>Philodinida</taxon>
        <taxon>Philodinidae</taxon>
        <taxon>Rotaria</taxon>
    </lineage>
</organism>